<feature type="signal peptide" evidence="2">
    <location>
        <begin position="1"/>
        <end position="26"/>
    </location>
</feature>
<evidence type="ECO:0000313" key="3">
    <source>
        <dbReference type="EMBL" id="SLM49160.1"/>
    </source>
</evidence>
<dbReference type="OrthoDB" id="9782223at2"/>
<reference evidence="3 4" key="1">
    <citation type="submission" date="2017-03" db="EMBL/GenBank/DDBJ databases">
        <authorList>
            <person name="Afonso C.L."/>
            <person name="Miller P.J."/>
            <person name="Scott M.A."/>
            <person name="Spackman E."/>
            <person name="Goraichik I."/>
            <person name="Dimitrov K.M."/>
            <person name="Suarez D.L."/>
            <person name="Swayne D.E."/>
        </authorList>
    </citation>
    <scope>NUCLEOTIDE SEQUENCE [LARGE SCALE GENOMIC DNA]</scope>
    <source>
        <strain evidence="3">Genome sequencing of Nitrospira japonica strain NJ11</strain>
    </source>
</reference>
<name>A0A1W1I831_9BACT</name>
<feature type="chain" id="PRO_5012325568" description="Lipoprotein" evidence="2">
    <location>
        <begin position="27"/>
        <end position="248"/>
    </location>
</feature>
<sequence length="248" mass="27179">MKTLRNLPACHAALLTLLLLSSSACSRWIELTDDDASLQRRDTTRTITQQEQVPLLLDRVQLIRNGSPQNPSQDTDRRLLGSLREIGLFSRSDSSEHVGAPTQGKTIRARLVIDEAVDPHSGAAAWKGIVIGASMFLLTPVIPLEYDYASHMTLELERWDGQIKRYEGRSAGTSRYHLFGASPLVIDELKGVVTESCLTALMEQLVQDSSFYTASSAPLPDNPIRSVSVKPRPSGSAPVVPVFTPSSR</sequence>
<dbReference type="Proteomes" id="UP000192042">
    <property type="component" value="Chromosome I"/>
</dbReference>
<proteinExistence type="predicted"/>
<protein>
    <recommendedName>
        <fullName evidence="5">Lipoprotein</fullName>
    </recommendedName>
</protein>
<feature type="region of interest" description="Disordered" evidence="1">
    <location>
        <begin position="219"/>
        <end position="248"/>
    </location>
</feature>
<keyword evidence="2" id="KW-0732">Signal</keyword>
<dbReference type="STRING" id="1325564.NSJP_2993"/>
<dbReference type="PROSITE" id="PS51257">
    <property type="entry name" value="PROKAR_LIPOPROTEIN"/>
    <property type="match status" value="1"/>
</dbReference>
<dbReference type="AlphaFoldDB" id="A0A1W1I831"/>
<accession>A0A1W1I831</accession>
<evidence type="ECO:0000256" key="1">
    <source>
        <dbReference type="SAM" id="MobiDB-lite"/>
    </source>
</evidence>
<dbReference type="RefSeq" id="WP_155970213.1">
    <property type="nucleotide sequence ID" value="NZ_LT828648.1"/>
</dbReference>
<dbReference type="EMBL" id="LT828648">
    <property type="protein sequence ID" value="SLM49160.1"/>
    <property type="molecule type" value="Genomic_DNA"/>
</dbReference>
<organism evidence="3 4">
    <name type="scientific">Nitrospira japonica</name>
    <dbReference type="NCBI Taxonomy" id="1325564"/>
    <lineage>
        <taxon>Bacteria</taxon>
        <taxon>Pseudomonadati</taxon>
        <taxon>Nitrospirota</taxon>
        <taxon>Nitrospiria</taxon>
        <taxon>Nitrospirales</taxon>
        <taxon>Nitrospiraceae</taxon>
        <taxon>Nitrospira</taxon>
    </lineage>
</organism>
<evidence type="ECO:0000313" key="4">
    <source>
        <dbReference type="Proteomes" id="UP000192042"/>
    </source>
</evidence>
<evidence type="ECO:0008006" key="5">
    <source>
        <dbReference type="Google" id="ProtNLM"/>
    </source>
</evidence>
<dbReference type="KEGG" id="nja:NSJP_2993"/>
<gene>
    <name evidence="3" type="ORF">NSJP_2993</name>
</gene>
<evidence type="ECO:0000256" key="2">
    <source>
        <dbReference type="SAM" id="SignalP"/>
    </source>
</evidence>
<keyword evidence="4" id="KW-1185">Reference proteome</keyword>